<dbReference type="SMART" id="SM00028">
    <property type="entry name" value="TPR"/>
    <property type="match status" value="4"/>
</dbReference>
<keyword evidence="1" id="KW-0808">Transferase</keyword>
<dbReference type="Pfam" id="PF13176">
    <property type="entry name" value="TPR_7"/>
    <property type="match status" value="1"/>
</dbReference>
<keyword evidence="2" id="KW-0802">TPR repeat</keyword>
<reference evidence="3 4" key="1">
    <citation type="submission" date="2015-04" db="EMBL/GenBank/DDBJ databases">
        <title>Whole genome shotgun sequence of Sphingomonas changbaiensis NBRC 104936.</title>
        <authorList>
            <person name="Katano-Makiyama Y."/>
            <person name="Hosoyama A."/>
            <person name="Hashimoto M."/>
            <person name="Noguchi M."/>
            <person name="Tsuchikane K."/>
            <person name="Ohji S."/>
            <person name="Yamazoe A."/>
            <person name="Ichikawa N."/>
            <person name="Kimura A."/>
            <person name="Fujita N."/>
        </authorList>
    </citation>
    <scope>NUCLEOTIDE SEQUENCE [LARGE SCALE GENOMIC DNA]</scope>
    <source>
        <strain evidence="3 4">NBRC 104936</strain>
    </source>
</reference>
<dbReference type="PANTHER" id="PTHR12788:SF10">
    <property type="entry name" value="PROTEIN-TYROSINE SULFOTRANSFERASE"/>
    <property type="match status" value="1"/>
</dbReference>
<gene>
    <name evidence="3" type="ORF">SCH01S_25_00940</name>
</gene>
<evidence type="ECO:0000256" key="1">
    <source>
        <dbReference type="ARBA" id="ARBA00022679"/>
    </source>
</evidence>
<feature type="repeat" description="TPR" evidence="2">
    <location>
        <begin position="161"/>
        <end position="194"/>
    </location>
</feature>
<protein>
    <submittedName>
        <fullName evidence="3">Uncharacterized protein</fullName>
    </submittedName>
</protein>
<dbReference type="GO" id="GO:0008476">
    <property type="term" value="F:protein-tyrosine sulfotransferase activity"/>
    <property type="evidence" value="ECO:0007669"/>
    <property type="project" value="InterPro"/>
</dbReference>
<evidence type="ECO:0000256" key="2">
    <source>
        <dbReference type="PROSITE-ProRule" id="PRU00339"/>
    </source>
</evidence>
<dbReference type="RefSeq" id="WP_245612174.1">
    <property type="nucleotide sequence ID" value="NZ_BBWU01000025.1"/>
</dbReference>
<evidence type="ECO:0000313" key="4">
    <source>
        <dbReference type="Proteomes" id="UP000033202"/>
    </source>
</evidence>
<sequence length="544" mass="60484">MASRAAGRAEDAERLELAAIDASIANPVLIEAGAALVANDLRTAERLLRPHLRDDPFDVAAIRMMAELAGRLARYRDAEALLRRALELAPGFRPARSNLATVLHRQNRSAEALAELDTLLADDPANPTHENLKAAALGRIGEFDEAIELYESVLEKAPDQPKIWMSYGHVLKTVGRQPDSIAAYRRAIAIRPGLGEVWWSLANLKTVKFSDDDVAAMRAALDGAGLSDDDRLHLHFALGKALEDRGEAEPSFRHYAQGNAIRRRQLPYDPADTDAQVARAEAIFTPEFFAARAGWGCPAPDPIFILGMPRAGSTLIEQILASHSQVEGTMELPDIPALAARIGSGDTPIDKLTAAEVRALGEEYLDRTRIQRKTGRPLFIDKLPNNWMHVGLIRLILPNATIVDARRHPLASCFSNFKQHFARGQSFTYGLEDVGRYYAAYVRLMAHFDRVQPGAVHRVIYERLVDDTEREIRALLDALGLPFEESCLRFWETERAVRTASSEQVRRPINREGLEPWKPFDPWLAPLRTALGDVLDVYPNSPPF</sequence>
<comment type="caution">
    <text evidence="3">The sequence shown here is derived from an EMBL/GenBank/DDBJ whole genome shotgun (WGS) entry which is preliminary data.</text>
</comment>
<dbReference type="InterPro" id="IPR027417">
    <property type="entry name" value="P-loop_NTPase"/>
</dbReference>
<evidence type="ECO:0000313" key="3">
    <source>
        <dbReference type="EMBL" id="GAO39114.1"/>
    </source>
</evidence>
<dbReference type="InterPro" id="IPR011990">
    <property type="entry name" value="TPR-like_helical_dom_sf"/>
</dbReference>
<dbReference type="InterPro" id="IPR019734">
    <property type="entry name" value="TPR_rpt"/>
</dbReference>
<proteinExistence type="predicted"/>
<dbReference type="Gene3D" id="1.25.40.10">
    <property type="entry name" value="Tetratricopeptide repeat domain"/>
    <property type="match status" value="1"/>
</dbReference>
<dbReference type="PROSITE" id="PS50005">
    <property type="entry name" value="TPR"/>
    <property type="match status" value="1"/>
</dbReference>
<keyword evidence="4" id="KW-1185">Reference proteome</keyword>
<organism evidence="3 4">
    <name type="scientific">Sphingomonas changbaiensis NBRC 104936</name>
    <dbReference type="NCBI Taxonomy" id="1219043"/>
    <lineage>
        <taxon>Bacteria</taxon>
        <taxon>Pseudomonadati</taxon>
        <taxon>Pseudomonadota</taxon>
        <taxon>Alphaproteobacteria</taxon>
        <taxon>Sphingomonadales</taxon>
        <taxon>Sphingomonadaceae</taxon>
        <taxon>Sphingomonas</taxon>
    </lineage>
</organism>
<dbReference type="AlphaFoldDB" id="A0A0E9MNJ8"/>
<dbReference type="InterPro" id="IPR026634">
    <property type="entry name" value="TPST-like"/>
</dbReference>
<dbReference type="SUPFAM" id="SSF48452">
    <property type="entry name" value="TPR-like"/>
    <property type="match status" value="1"/>
</dbReference>
<dbReference type="Pfam" id="PF13469">
    <property type="entry name" value="Sulfotransfer_3"/>
    <property type="match status" value="1"/>
</dbReference>
<dbReference type="STRING" id="1219043.SCH01S_25_00940"/>
<name>A0A0E9MNJ8_9SPHN</name>
<dbReference type="EMBL" id="BBWU01000025">
    <property type="protein sequence ID" value="GAO39114.1"/>
    <property type="molecule type" value="Genomic_DNA"/>
</dbReference>
<dbReference type="Pfam" id="PF14559">
    <property type="entry name" value="TPR_19"/>
    <property type="match status" value="1"/>
</dbReference>
<dbReference type="PANTHER" id="PTHR12788">
    <property type="entry name" value="PROTEIN-TYROSINE SULFOTRANSFERASE 2"/>
    <property type="match status" value="1"/>
</dbReference>
<dbReference type="Gene3D" id="3.40.50.300">
    <property type="entry name" value="P-loop containing nucleotide triphosphate hydrolases"/>
    <property type="match status" value="1"/>
</dbReference>
<accession>A0A0E9MNJ8</accession>
<dbReference type="Proteomes" id="UP000033202">
    <property type="component" value="Unassembled WGS sequence"/>
</dbReference>
<dbReference type="SUPFAM" id="SSF52540">
    <property type="entry name" value="P-loop containing nucleoside triphosphate hydrolases"/>
    <property type="match status" value="1"/>
</dbReference>